<evidence type="ECO:0000259" key="1">
    <source>
        <dbReference type="PROSITE" id="PS51352"/>
    </source>
</evidence>
<evidence type="ECO:0000313" key="5">
    <source>
        <dbReference type="Proteomes" id="UP000326207"/>
    </source>
</evidence>
<evidence type="ECO:0000313" key="7">
    <source>
        <dbReference type="Proteomes" id="UP000326865"/>
    </source>
</evidence>
<dbReference type="Proteomes" id="UP000326207">
    <property type="component" value="Unassembled WGS sequence"/>
</dbReference>
<evidence type="ECO:0000313" key="4">
    <source>
        <dbReference type="EMBL" id="KAB7517480.1"/>
    </source>
</evidence>
<dbReference type="SUPFAM" id="SSF52833">
    <property type="entry name" value="Thioredoxin-like"/>
    <property type="match status" value="1"/>
</dbReference>
<sequence>MELEFDVVEFEETDHVAAGDTAPDFTRPLVNHEYWEDASLSELAADDPVLLVFHPMDGDFPATYIWQEIRDREWSDYDVKLVGLSISTPYEHKTFMRDWKEFEQFQFFSDPANGVAQEYDIVNDLDGMAGIEEPRPAVYLLDSDLTVEWAWVAEEWPDFPPYDAIESELDDL</sequence>
<keyword evidence="7" id="KW-1185">Reference proteome</keyword>
<gene>
    <name evidence="3" type="ORF">DM867_03250</name>
    <name evidence="2" type="ORF">DMP03_07655</name>
    <name evidence="4" type="ORF">DP108_07795</name>
</gene>
<dbReference type="Proteomes" id="UP000326302">
    <property type="component" value="Unassembled WGS sequence"/>
</dbReference>
<dbReference type="EMBL" id="QJOW01000003">
    <property type="protein sequence ID" value="KAB7515119.1"/>
    <property type="molecule type" value="Genomic_DNA"/>
</dbReference>
<accession>A0A5N5UCG7</accession>
<dbReference type="Proteomes" id="UP000326865">
    <property type="component" value="Unassembled WGS sequence"/>
</dbReference>
<dbReference type="EMBL" id="QKKZ01000001">
    <property type="protein sequence ID" value="KAB7516170.1"/>
    <property type="molecule type" value="Genomic_DNA"/>
</dbReference>
<accession>A0A5N5UJC0</accession>
<protein>
    <submittedName>
        <fullName evidence="3">Redoxin domain-containing protein</fullName>
    </submittedName>
</protein>
<accession>A0A5N5U9R5</accession>
<reference evidence="5 6" key="1">
    <citation type="submission" date="2019-10" db="EMBL/GenBank/DDBJ databases">
        <title>Unraveling microbial dark matter from salterns through culturing: the case of the genus Halosegnis.</title>
        <authorList>
            <person name="Duran-Viseras A."/>
            <person name="Andrei A.-S."/>
            <person name="Vera-Gargallo B."/>
            <person name="Ghai R."/>
            <person name="Sanchez-Porro C."/>
            <person name="Ventosa A."/>
        </authorList>
    </citation>
    <scope>NUCLEOTIDE SEQUENCE [LARGE SCALE GENOMIC DNA]</scope>
    <source>
        <strain evidence="2 6">F17-44</strain>
        <strain evidence="3 7">F18-79</strain>
        <strain evidence="4 5">F19-13</strain>
    </source>
</reference>
<organism evidence="3 7">
    <name type="scientific">Halosegnis rubeus</name>
    <dbReference type="NCBI Taxonomy" id="2212850"/>
    <lineage>
        <taxon>Archaea</taxon>
        <taxon>Methanobacteriati</taxon>
        <taxon>Methanobacteriota</taxon>
        <taxon>Stenosarchaea group</taxon>
        <taxon>Halobacteria</taxon>
        <taxon>Halobacteriales</taxon>
        <taxon>Natronomonadaceae</taxon>
        <taxon>Halosegnis</taxon>
    </lineage>
</organism>
<dbReference type="GO" id="GO:0016491">
    <property type="term" value="F:oxidoreductase activity"/>
    <property type="evidence" value="ECO:0007669"/>
    <property type="project" value="InterPro"/>
</dbReference>
<dbReference type="OrthoDB" id="334647at2157"/>
<evidence type="ECO:0000313" key="3">
    <source>
        <dbReference type="EMBL" id="KAB7516170.1"/>
    </source>
</evidence>
<evidence type="ECO:0000313" key="6">
    <source>
        <dbReference type="Proteomes" id="UP000326302"/>
    </source>
</evidence>
<feature type="domain" description="Thioredoxin" evidence="1">
    <location>
        <begin position="16"/>
        <end position="172"/>
    </location>
</feature>
<dbReference type="GO" id="GO:0016209">
    <property type="term" value="F:antioxidant activity"/>
    <property type="evidence" value="ECO:0007669"/>
    <property type="project" value="InterPro"/>
</dbReference>
<evidence type="ECO:0000313" key="2">
    <source>
        <dbReference type="EMBL" id="KAB7515119.1"/>
    </source>
</evidence>
<dbReference type="InterPro" id="IPR000866">
    <property type="entry name" value="AhpC/TSA"/>
</dbReference>
<dbReference type="InterPro" id="IPR036249">
    <property type="entry name" value="Thioredoxin-like_sf"/>
</dbReference>
<dbReference type="RefSeq" id="WP_152120123.1">
    <property type="nucleotide sequence ID" value="NZ_QJOW01000003.1"/>
</dbReference>
<dbReference type="EMBL" id="QMDY01000004">
    <property type="protein sequence ID" value="KAB7517480.1"/>
    <property type="molecule type" value="Genomic_DNA"/>
</dbReference>
<name>A0A5N5UCG7_9EURY</name>
<dbReference type="PROSITE" id="PS51352">
    <property type="entry name" value="THIOREDOXIN_2"/>
    <property type="match status" value="1"/>
</dbReference>
<comment type="caution">
    <text evidence="3">The sequence shown here is derived from an EMBL/GenBank/DDBJ whole genome shotgun (WGS) entry which is preliminary data.</text>
</comment>
<proteinExistence type="predicted"/>
<dbReference type="Gene3D" id="3.40.30.10">
    <property type="entry name" value="Glutaredoxin"/>
    <property type="match status" value="1"/>
</dbReference>
<dbReference type="AlphaFoldDB" id="A0A5N5UCG7"/>
<dbReference type="Pfam" id="PF00578">
    <property type="entry name" value="AhpC-TSA"/>
    <property type="match status" value="1"/>
</dbReference>
<dbReference type="InterPro" id="IPR013766">
    <property type="entry name" value="Thioredoxin_domain"/>
</dbReference>